<gene>
    <name evidence="1" type="ORF">CISIN_1g034597mg</name>
</gene>
<accession>A0A067DJC7</accession>
<sequence length="90" mass="9869">MTQFGIGASLFEIKGCKGFKGFKGLKNNGLPGVEGIDILCNFNKPRIAPHGASLFFGLKQSNEDRDATPACIQPMELEVQRPSKWSIERS</sequence>
<proteinExistence type="predicted"/>
<evidence type="ECO:0000313" key="2">
    <source>
        <dbReference type="Proteomes" id="UP000027120"/>
    </source>
</evidence>
<evidence type="ECO:0000313" key="1">
    <source>
        <dbReference type="EMBL" id="KDO39117.1"/>
    </source>
</evidence>
<name>A0A067DJC7_CITSI</name>
<keyword evidence="2" id="KW-1185">Reference proteome</keyword>
<reference evidence="1 2" key="1">
    <citation type="submission" date="2014-04" db="EMBL/GenBank/DDBJ databases">
        <authorList>
            <consortium name="International Citrus Genome Consortium"/>
            <person name="Gmitter F."/>
            <person name="Chen C."/>
            <person name="Farmerie W."/>
            <person name="Harkins T."/>
            <person name="Desany B."/>
            <person name="Mohiuddin M."/>
            <person name="Kodira C."/>
            <person name="Borodovsky M."/>
            <person name="Lomsadze A."/>
            <person name="Burns P."/>
            <person name="Jenkins J."/>
            <person name="Prochnik S."/>
            <person name="Shu S."/>
            <person name="Chapman J."/>
            <person name="Pitluck S."/>
            <person name="Schmutz J."/>
            <person name="Rokhsar D."/>
        </authorList>
    </citation>
    <scope>NUCLEOTIDE SEQUENCE</scope>
</reference>
<dbReference type="Proteomes" id="UP000027120">
    <property type="component" value="Unassembled WGS sequence"/>
</dbReference>
<dbReference type="EMBL" id="KK786951">
    <property type="protein sequence ID" value="KDO39117.1"/>
    <property type="molecule type" value="Genomic_DNA"/>
</dbReference>
<protein>
    <submittedName>
        <fullName evidence="1">Uncharacterized protein</fullName>
    </submittedName>
</protein>
<dbReference type="AlphaFoldDB" id="A0A067DJC7"/>
<organism evidence="1 2">
    <name type="scientific">Citrus sinensis</name>
    <name type="common">Sweet orange</name>
    <name type="synonym">Citrus aurantium var. sinensis</name>
    <dbReference type="NCBI Taxonomy" id="2711"/>
    <lineage>
        <taxon>Eukaryota</taxon>
        <taxon>Viridiplantae</taxon>
        <taxon>Streptophyta</taxon>
        <taxon>Embryophyta</taxon>
        <taxon>Tracheophyta</taxon>
        <taxon>Spermatophyta</taxon>
        <taxon>Magnoliopsida</taxon>
        <taxon>eudicotyledons</taxon>
        <taxon>Gunneridae</taxon>
        <taxon>Pentapetalae</taxon>
        <taxon>rosids</taxon>
        <taxon>malvids</taxon>
        <taxon>Sapindales</taxon>
        <taxon>Rutaceae</taxon>
        <taxon>Aurantioideae</taxon>
        <taxon>Citrus</taxon>
    </lineage>
</organism>